<evidence type="ECO:0000313" key="2">
    <source>
        <dbReference type="EMBL" id="KOB78621.1"/>
    </source>
</evidence>
<dbReference type="Proteomes" id="UP000037510">
    <property type="component" value="Unassembled WGS sequence"/>
</dbReference>
<comment type="caution">
    <text evidence="2">The sequence shown here is derived from an EMBL/GenBank/DDBJ whole genome shotgun (WGS) entry which is preliminary data.</text>
</comment>
<name>A0A0L7LTR2_OPEBR</name>
<accession>A0A0L7LTR2</accession>
<evidence type="ECO:0000313" key="3">
    <source>
        <dbReference type="Proteomes" id="UP000037510"/>
    </source>
</evidence>
<dbReference type="EMBL" id="JTDY01000144">
    <property type="protein sequence ID" value="KOB78621.1"/>
    <property type="molecule type" value="Genomic_DNA"/>
</dbReference>
<gene>
    <name evidence="2" type="ORF">OBRU01_02111</name>
</gene>
<feature type="compositionally biased region" description="Polar residues" evidence="1">
    <location>
        <begin position="405"/>
        <end position="417"/>
    </location>
</feature>
<dbReference type="PANTHER" id="PTHR21705:SF11">
    <property type="entry name" value="FHIP FAMILY PROTEIN CG3558"/>
    <property type="match status" value="1"/>
</dbReference>
<dbReference type="AlphaFoldDB" id="A0A0L7LTR2"/>
<feature type="region of interest" description="Disordered" evidence="1">
    <location>
        <begin position="400"/>
        <end position="419"/>
    </location>
</feature>
<dbReference type="PANTHER" id="PTHR21705">
    <property type="entry name" value="RAI16 PROTEIN-RELATED"/>
    <property type="match status" value="1"/>
</dbReference>
<evidence type="ECO:0000256" key="1">
    <source>
        <dbReference type="SAM" id="MobiDB-lite"/>
    </source>
</evidence>
<dbReference type="STRING" id="104452.A0A0L7LTR2"/>
<dbReference type="InterPro" id="IPR019384">
    <property type="entry name" value="FHIP"/>
</dbReference>
<proteinExistence type="predicted"/>
<keyword evidence="3" id="KW-1185">Reference proteome</keyword>
<sequence length="478" mass="54420">TRAAPLQSGATEQATATAYLELILRCVSERGLLRAVLHFLFVYEYDGIKLSMVTLSLMETLTALNSEDVMVELVFKKVLDYRTQDERRVNGVHDIALSPLVHDLKFYYGNPNESLIGNYHAYLCDARFEIVSRTMAVSNWTSKYDHITLKRETNNNKETRDTAENTKEQDSLISVCTSEYDTLKTSDTSEKEQHSLTSLTDVVETDVKVEVNGNHDSLISIGDSSDYESFKNYDDVFAEDMFRKRIERVEETREYEEMAVRSWRILSKLKDEVDELTAQIDNSDELVDKARVFLMQRELTLLNARAPANDDSKSPSYIDNSDELVDMARVFLMQRELTLLNARAPANDDSKSPSYIDNSDELVDKARVFLMQRELTLLNARAPANDDSKSPSYIVTDRQLGRASGQGSRVPNHSPTPQKRAVFTQDSYWSQSITIRTILNAVLLDEWLKELAALCEEHALRLSADSHEDDSYIRTVAL</sequence>
<protein>
    <submittedName>
        <fullName evidence="2">Uncharacterized protein</fullName>
    </submittedName>
</protein>
<organism evidence="2 3">
    <name type="scientific">Operophtera brumata</name>
    <name type="common">Winter moth</name>
    <name type="synonym">Phalaena brumata</name>
    <dbReference type="NCBI Taxonomy" id="104452"/>
    <lineage>
        <taxon>Eukaryota</taxon>
        <taxon>Metazoa</taxon>
        <taxon>Ecdysozoa</taxon>
        <taxon>Arthropoda</taxon>
        <taxon>Hexapoda</taxon>
        <taxon>Insecta</taxon>
        <taxon>Pterygota</taxon>
        <taxon>Neoptera</taxon>
        <taxon>Endopterygota</taxon>
        <taxon>Lepidoptera</taxon>
        <taxon>Glossata</taxon>
        <taxon>Ditrysia</taxon>
        <taxon>Geometroidea</taxon>
        <taxon>Geometridae</taxon>
        <taxon>Larentiinae</taxon>
        <taxon>Operophtera</taxon>
    </lineage>
</organism>
<feature type="non-terminal residue" evidence="2">
    <location>
        <position position="1"/>
    </location>
</feature>
<reference evidence="2 3" key="1">
    <citation type="journal article" date="2015" name="Genome Biol. Evol.">
        <title>The genome of winter moth (Operophtera brumata) provides a genomic perspective on sexual dimorphism and phenology.</title>
        <authorList>
            <person name="Derks M.F."/>
            <person name="Smit S."/>
            <person name="Salis L."/>
            <person name="Schijlen E."/>
            <person name="Bossers A."/>
            <person name="Mateman C."/>
            <person name="Pijl A.S."/>
            <person name="de Ridder D."/>
            <person name="Groenen M.A."/>
            <person name="Visser M.E."/>
            <person name="Megens H.J."/>
        </authorList>
    </citation>
    <scope>NUCLEOTIDE SEQUENCE [LARGE SCALE GENOMIC DNA]</scope>
    <source>
        <strain evidence="2">WM2013NL</strain>
        <tissue evidence="2">Head and thorax</tissue>
    </source>
</reference>